<proteinExistence type="predicted"/>
<name>A0A0N1I1R1_LEPSE</name>
<reference evidence="2 3" key="1">
    <citation type="journal article" date="2015" name="PLoS Pathog.">
        <title>Leptomonas seymouri: Adaptations to the Dixenous Life Cycle Analyzed by Genome Sequencing, Transcriptome Profiling and Co-infection with Leishmania donovani.</title>
        <authorList>
            <person name="Kraeva N."/>
            <person name="Butenko A."/>
            <person name="Hlavacova J."/>
            <person name="Kostygov A."/>
            <person name="Myskova J."/>
            <person name="Grybchuk D."/>
            <person name="Lestinova T."/>
            <person name="Votypka J."/>
            <person name="Volf P."/>
            <person name="Opperdoes F."/>
            <person name="Flegontov P."/>
            <person name="Lukes J."/>
            <person name="Yurchenko V."/>
        </authorList>
    </citation>
    <scope>NUCLEOTIDE SEQUENCE [LARGE SCALE GENOMIC DNA]</scope>
    <source>
        <strain evidence="2 3">ATCC 30220</strain>
    </source>
</reference>
<keyword evidence="2" id="KW-0969">Cilium</keyword>
<evidence type="ECO:0000313" key="3">
    <source>
        <dbReference type="Proteomes" id="UP000038009"/>
    </source>
</evidence>
<dbReference type="OrthoDB" id="272636at2759"/>
<sequence length="106" mass="11875">MADLQGELAEALCACKENEVLRAQLAEKGKEVEYLRRHSELWQDLGPVDGAGKVKVTHRFTKVFDGDWTRLIQQRPEALRAAFVIDSSNACHVPGDQISQVAFDHD</sequence>
<dbReference type="VEuPathDB" id="TriTrypDB:Lsey_0270_0080"/>
<dbReference type="AlphaFoldDB" id="A0A0N1I1R1"/>
<protein>
    <submittedName>
        <fullName evidence="2">Putative flagellar attachment zone protein</fullName>
    </submittedName>
</protein>
<keyword evidence="2" id="KW-0966">Cell projection</keyword>
<comment type="caution">
    <text evidence="2">The sequence shown here is derived from an EMBL/GenBank/DDBJ whole genome shotgun (WGS) entry which is preliminary data.</text>
</comment>
<gene>
    <name evidence="2" type="ORF">ABL78_6638</name>
</gene>
<accession>A0A0N1I1R1</accession>
<dbReference type="InterPro" id="IPR056614">
    <property type="entry name" value="FAZ1_cons"/>
</dbReference>
<feature type="domain" description="Flagellar attachment zone protein 1 conserved" evidence="1">
    <location>
        <begin position="56"/>
        <end position="105"/>
    </location>
</feature>
<organism evidence="2 3">
    <name type="scientific">Leptomonas seymouri</name>
    <dbReference type="NCBI Taxonomy" id="5684"/>
    <lineage>
        <taxon>Eukaryota</taxon>
        <taxon>Discoba</taxon>
        <taxon>Euglenozoa</taxon>
        <taxon>Kinetoplastea</taxon>
        <taxon>Metakinetoplastina</taxon>
        <taxon>Trypanosomatida</taxon>
        <taxon>Trypanosomatidae</taxon>
        <taxon>Leishmaniinae</taxon>
        <taxon>Leptomonas</taxon>
    </lineage>
</organism>
<keyword evidence="3" id="KW-1185">Reference proteome</keyword>
<dbReference type="Proteomes" id="UP000038009">
    <property type="component" value="Unassembled WGS sequence"/>
</dbReference>
<keyword evidence="2" id="KW-0282">Flagellum</keyword>
<evidence type="ECO:0000259" key="1">
    <source>
        <dbReference type="Pfam" id="PF23398"/>
    </source>
</evidence>
<dbReference type="Pfam" id="PF23398">
    <property type="entry name" value="FAZ1_cons"/>
    <property type="match status" value="1"/>
</dbReference>
<dbReference type="EMBL" id="LJSK01000270">
    <property type="protein sequence ID" value="KPI84315.1"/>
    <property type="molecule type" value="Genomic_DNA"/>
</dbReference>
<evidence type="ECO:0000313" key="2">
    <source>
        <dbReference type="EMBL" id="KPI84315.1"/>
    </source>
</evidence>